<accession>A0ABM0K9Q9</accession>
<dbReference type="PANTHER" id="PTHR31102">
    <property type="match status" value="1"/>
</dbReference>
<keyword evidence="5 7" id="KW-0472">Membrane</keyword>
<organism evidence="9 10">
    <name type="scientific">Aplysia californica</name>
    <name type="common">California sea hare</name>
    <dbReference type="NCBI Taxonomy" id="6500"/>
    <lineage>
        <taxon>Eukaryota</taxon>
        <taxon>Metazoa</taxon>
        <taxon>Spiralia</taxon>
        <taxon>Lophotrochozoa</taxon>
        <taxon>Mollusca</taxon>
        <taxon>Gastropoda</taxon>
        <taxon>Heterobranchia</taxon>
        <taxon>Euthyneura</taxon>
        <taxon>Tectipleura</taxon>
        <taxon>Aplysiida</taxon>
        <taxon>Aplysioidea</taxon>
        <taxon>Aplysiidae</taxon>
        <taxon>Aplysia</taxon>
    </lineage>
</organism>
<feature type="transmembrane region" description="Helical" evidence="7">
    <location>
        <begin position="113"/>
        <end position="131"/>
    </location>
</feature>
<feature type="transmembrane region" description="Helical" evidence="7">
    <location>
        <begin position="258"/>
        <end position="282"/>
    </location>
</feature>
<dbReference type="InterPro" id="IPR051843">
    <property type="entry name" value="CPA1_transporter"/>
</dbReference>
<protein>
    <submittedName>
        <fullName evidence="10">Sodium/hydrogen exchanger 9B2 isoform X1</fullName>
    </submittedName>
</protein>
<evidence type="ECO:0000259" key="8">
    <source>
        <dbReference type="Pfam" id="PF00999"/>
    </source>
</evidence>
<keyword evidence="4 7" id="KW-1133">Transmembrane helix</keyword>
<evidence type="ECO:0000313" key="10">
    <source>
        <dbReference type="RefSeq" id="XP_005112306.1"/>
    </source>
</evidence>
<comment type="similarity">
    <text evidence="2">Belongs to the monovalent cation:proton antiporter 1 (CPA1) transporter (TC 2.A.36) family.</text>
</comment>
<feature type="domain" description="Cation/H+ exchanger transmembrane" evidence="8">
    <location>
        <begin position="124"/>
        <end position="504"/>
    </location>
</feature>
<feature type="transmembrane region" description="Helical" evidence="7">
    <location>
        <begin position="382"/>
        <end position="403"/>
    </location>
</feature>
<feature type="transmembrane region" description="Helical" evidence="7">
    <location>
        <begin position="448"/>
        <end position="468"/>
    </location>
</feature>
<feature type="region of interest" description="Disordered" evidence="6">
    <location>
        <begin position="531"/>
        <end position="570"/>
    </location>
</feature>
<dbReference type="PANTHER" id="PTHR31102:SF1">
    <property type="entry name" value="CATION_H+ EXCHANGER DOMAIN-CONTAINING PROTEIN"/>
    <property type="match status" value="1"/>
</dbReference>
<dbReference type="GeneID" id="101849582"/>
<evidence type="ECO:0000256" key="5">
    <source>
        <dbReference type="ARBA" id="ARBA00023136"/>
    </source>
</evidence>
<reference evidence="10" key="1">
    <citation type="submission" date="2025-08" db="UniProtKB">
        <authorList>
            <consortium name="RefSeq"/>
        </authorList>
    </citation>
    <scope>IDENTIFICATION</scope>
</reference>
<dbReference type="Gene3D" id="1.20.1530.20">
    <property type="match status" value="1"/>
</dbReference>
<gene>
    <name evidence="10" type="primary">LOC101849582</name>
</gene>
<keyword evidence="9" id="KW-1185">Reference proteome</keyword>
<evidence type="ECO:0000256" key="1">
    <source>
        <dbReference type="ARBA" id="ARBA00004141"/>
    </source>
</evidence>
<feature type="transmembrane region" description="Helical" evidence="7">
    <location>
        <begin position="351"/>
        <end position="370"/>
    </location>
</feature>
<evidence type="ECO:0000256" key="4">
    <source>
        <dbReference type="ARBA" id="ARBA00022989"/>
    </source>
</evidence>
<feature type="transmembrane region" description="Helical" evidence="7">
    <location>
        <begin position="488"/>
        <end position="509"/>
    </location>
</feature>
<feature type="transmembrane region" description="Helical" evidence="7">
    <location>
        <begin position="225"/>
        <end position="246"/>
    </location>
</feature>
<feature type="transmembrane region" description="Helical" evidence="7">
    <location>
        <begin position="302"/>
        <end position="320"/>
    </location>
</feature>
<dbReference type="Proteomes" id="UP000694888">
    <property type="component" value="Unplaced"/>
</dbReference>
<evidence type="ECO:0000313" key="9">
    <source>
        <dbReference type="Proteomes" id="UP000694888"/>
    </source>
</evidence>
<feature type="transmembrane region" description="Helical" evidence="7">
    <location>
        <begin position="82"/>
        <end position="101"/>
    </location>
</feature>
<evidence type="ECO:0000256" key="2">
    <source>
        <dbReference type="ARBA" id="ARBA00007367"/>
    </source>
</evidence>
<name>A0ABM0K9Q9_APLCA</name>
<keyword evidence="3 7" id="KW-0812">Transmembrane</keyword>
<feature type="transmembrane region" description="Helical" evidence="7">
    <location>
        <begin position="327"/>
        <end position="345"/>
    </location>
</feature>
<dbReference type="Pfam" id="PF00999">
    <property type="entry name" value="Na_H_Exchanger"/>
    <property type="match status" value="1"/>
</dbReference>
<feature type="transmembrane region" description="Helical" evidence="7">
    <location>
        <begin position="415"/>
        <end position="436"/>
    </location>
</feature>
<evidence type="ECO:0000256" key="7">
    <source>
        <dbReference type="SAM" id="Phobius"/>
    </source>
</evidence>
<dbReference type="InterPro" id="IPR038770">
    <property type="entry name" value="Na+/solute_symporter_sf"/>
</dbReference>
<evidence type="ECO:0000256" key="6">
    <source>
        <dbReference type="SAM" id="MobiDB-lite"/>
    </source>
</evidence>
<proteinExistence type="inferred from homology"/>
<dbReference type="InterPro" id="IPR006153">
    <property type="entry name" value="Cation/H_exchanger_TM"/>
</dbReference>
<evidence type="ECO:0000256" key="3">
    <source>
        <dbReference type="ARBA" id="ARBA00022692"/>
    </source>
</evidence>
<sequence length="570" mass="60429">MVGRKDLNDAGAHNSNNVEFEMNSDLDGAGSSANRPQKCAALRECYQSCTRPCLAESHPLPENASWPRKCFDNILCPPHSKAGAAIFVAIVFAAAWTTVYSMTGKEALPGGNLFAMLILFMACWCGGYLVGLVRLPPLLGMLLVGGVLGNAPHINVARDIDPVWSSGCRQIALTIILIRAGLGLDPKALKKLSFVVVRLAFSPCLVETIVDGIASHLILGLPWSWGFMLGFVIAAVSPAVVVPSLLSLSERGYGVDKGIPTLVIAAASIDDVLAITGFGVLLGISFSSGNIVWTLFKGPIEAIVGVLYGIVGGYIIWYIPQKSSKHLILFRSTLLLLLCMMAIFGSKILDWSGAGPLAALSLPFVAALKWRKEYAEGVKNPIEDVVGVLWMIFQPLLFGLIGAEVDISSLDGDTVGLGIAVLAIGLSLRVVVSFLAVFGTDLNLKERFFIPFAWLPKATVQAAVGAVALDTAKAKGDVELEALGKQVLMMAVLVILITAPIGAVGIALAGPRLLKHTPRFNLEVKAAEDDRVGRAAKPDGNGDLESASRRRNGGEPADSDSLLDKREATV</sequence>
<comment type="subcellular location">
    <subcellularLocation>
        <location evidence="1">Membrane</location>
        <topology evidence="1">Multi-pass membrane protein</topology>
    </subcellularLocation>
</comment>
<dbReference type="RefSeq" id="XP_005112306.1">
    <property type="nucleotide sequence ID" value="XM_005112249.3"/>
</dbReference>